<keyword evidence="1" id="KW-0732">Signal</keyword>
<dbReference type="RefSeq" id="WP_280759393.1">
    <property type="nucleotide sequence ID" value="NZ_JARXVC010000002.1"/>
</dbReference>
<keyword evidence="3" id="KW-1185">Reference proteome</keyword>
<feature type="chain" id="PRO_5045489702" description="DUF732 domain-containing protein" evidence="1">
    <location>
        <begin position="37"/>
        <end position="140"/>
    </location>
</feature>
<dbReference type="EMBL" id="JARXVC010000002">
    <property type="protein sequence ID" value="MDH6280051.1"/>
    <property type="molecule type" value="Genomic_DNA"/>
</dbReference>
<name>A0ABT6M6X5_9NOCA</name>
<comment type="caution">
    <text evidence="2">The sequence shown here is derived from an EMBL/GenBank/DDBJ whole genome shotgun (WGS) entry which is preliminary data.</text>
</comment>
<evidence type="ECO:0000313" key="2">
    <source>
        <dbReference type="EMBL" id="MDH6280051.1"/>
    </source>
</evidence>
<proteinExistence type="predicted"/>
<evidence type="ECO:0000313" key="3">
    <source>
        <dbReference type="Proteomes" id="UP001160334"/>
    </source>
</evidence>
<sequence length="140" mass="14034">MPTRTPAFRPALRSATMGVVGVVASIAVVGCTSATASDDASDAAAPLTTETVSAATVTDARVTRYADALAADGFPEVVPHSTLFALAEGVCRQSAAGTPDSTTLDNLRSVGAYGASLSGGTLAPDAATQLLLDRARTDFC</sequence>
<protein>
    <recommendedName>
        <fullName evidence="4">DUF732 domain-containing protein</fullName>
    </recommendedName>
</protein>
<reference evidence="2 3" key="1">
    <citation type="submission" date="2023-04" db="EMBL/GenBank/DDBJ databases">
        <title>Forest soil microbial communities from Buena Vista Peninsula, Colon Province, Panama.</title>
        <authorList>
            <person name="Bouskill N."/>
        </authorList>
    </citation>
    <scope>NUCLEOTIDE SEQUENCE [LARGE SCALE GENOMIC DNA]</scope>
    <source>
        <strain evidence="2 3">CFH S0262</strain>
    </source>
</reference>
<dbReference type="Proteomes" id="UP001160334">
    <property type="component" value="Unassembled WGS sequence"/>
</dbReference>
<accession>A0ABT6M6X5</accession>
<dbReference type="PROSITE" id="PS51257">
    <property type="entry name" value="PROKAR_LIPOPROTEIN"/>
    <property type="match status" value="1"/>
</dbReference>
<evidence type="ECO:0000256" key="1">
    <source>
        <dbReference type="SAM" id="SignalP"/>
    </source>
</evidence>
<organism evidence="2 3">
    <name type="scientific">Prescottella agglutinans</name>
    <dbReference type="NCBI Taxonomy" id="1644129"/>
    <lineage>
        <taxon>Bacteria</taxon>
        <taxon>Bacillati</taxon>
        <taxon>Actinomycetota</taxon>
        <taxon>Actinomycetes</taxon>
        <taxon>Mycobacteriales</taxon>
        <taxon>Nocardiaceae</taxon>
        <taxon>Prescottella</taxon>
    </lineage>
</organism>
<gene>
    <name evidence="2" type="ORF">M2280_001260</name>
</gene>
<evidence type="ECO:0008006" key="4">
    <source>
        <dbReference type="Google" id="ProtNLM"/>
    </source>
</evidence>
<feature type="signal peptide" evidence="1">
    <location>
        <begin position="1"/>
        <end position="36"/>
    </location>
</feature>